<dbReference type="GO" id="GO:0005886">
    <property type="term" value="C:plasma membrane"/>
    <property type="evidence" value="ECO:0007669"/>
    <property type="project" value="TreeGrafter"/>
</dbReference>
<dbReference type="PANTHER" id="PTHR31234:SF66">
    <property type="entry name" value="LATE EMBRYOGENESIS ABUNDANT PROTEIN"/>
    <property type="match status" value="1"/>
</dbReference>
<accession>A0A484KK84</accession>
<proteinExistence type="predicted"/>
<feature type="transmembrane region" description="Helical" evidence="3">
    <location>
        <begin position="21"/>
        <end position="48"/>
    </location>
</feature>
<gene>
    <name evidence="4" type="ORF">CCAM_LOCUS4258</name>
</gene>
<dbReference type="PANTHER" id="PTHR31234">
    <property type="entry name" value="LATE EMBRYOGENESIS ABUNDANT (LEA) HYDROXYPROLINE-RICH GLYCOPROTEIN FAMILY"/>
    <property type="match status" value="1"/>
</dbReference>
<name>A0A484KK84_9ASTE</name>
<keyword evidence="2 3" id="KW-0472">Membrane</keyword>
<evidence type="ECO:0000313" key="4">
    <source>
        <dbReference type="EMBL" id="VFQ62482.1"/>
    </source>
</evidence>
<dbReference type="Proteomes" id="UP000595140">
    <property type="component" value="Unassembled WGS sequence"/>
</dbReference>
<keyword evidence="3" id="KW-0812">Transmembrane</keyword>
<dbReference type="InterPro" id="IPR044839">
    <property type="entry name" value="NDR1-like"/>
</dbReference>
<evidence type="ECO:0000256" key="2">
    <source>
        <dbReference type="ARBA" id="ARBA00023136"/>
    </source>
</evidence>
<organism evidence="4 5">
    <name type="scientific">Cuscuta campestris</name>
    <dbReference type="NCBI Taxonomy" id="132261"/>
    <lineage>
        <taxon>Eukaryota</taxon>
        <taxon>Viridiplantae</taxon>
        <taxon>Streptophyta</taxon>
        <taxon>Embryophyta</taxon>
        <taxon>Tracheophyta</taxon>
        <taxon>Spermatophyta</taxon>
        <taxon>Magnoliopsida</taxon>
        <taxon>eudicotyledons</taxon>
        <taxon>Gunneridae</taxon>
        <taxon>Pentapetalae</taxon>
        <taxon>asterids</taxon>
        <taxon>lamiids</taxon>
        <taxon>Solanales</taxon>
        <taxon>Convolvulaceae</taxon>
        <taxon>Cuscuteae</taxon>
        <taxon>Cuscuta</taxon>
        <taxon>Cuscuta subgen. Grammica</taxon>
        <taxon>Cuscuta sect. Cleistogrammica</taxon>
    </lineage>
</organism>
<dbReference type="GO" id="GO:0098542">
    <property type="term" value="P:defense response to other organism"/>
    <property type="evidence" value="ECO:0007669"/>
    <property type="project" value="InterPro"/>
</dbReference>
<evidence type="ECO:0000313" key="5">
    <source>
        <dbReference type="Proteomes" id="UP000595140"/>
    </source>
</evidence>
<keyword evidence="5" id="KW-1185">Reference proteome</keyword>
<evidence type="ECO:0000256" key="1">
    <source>
        <dbReference type="ARBA" id="ARBA00004370"/>
    </source>
</evidence>
<sequence length="241" mass="26518">MKKPWPGAVTTRGQQHTSPVVWCLAIFCTVVTVAVILAGIVVFVGYMVARPKVPQMIVERARIEELSYDMVGHLSLRISVVIKAENDNAKARAYFYHTSFGLSFHGVRVAYLNAAPFAVARNSTRELDYLVESSPIPLTPEEGERVAEGLKGSAVMFELKGTTRTRWSIWVVGSVKFWMRLDCRLKLPVNGTAVYPNCATKARGKGNTQSLLTTIAVWEGLKEVVTHSSGRCKGGSVEHPP</sequence>
<dbReference type="EMBL" id="OOIL02000230">
    <property type="protein sequence ID" value="VFQ62482.1"/>
    <property type="molecule type" value="Genomic_DNA"/>
</dbReference>
<dbReference type="OrthoDB" id="1875580at2759"/>
<comment type="subcellular location">
    <subcellularLocation>
        <location evidence="1">Membrane</location>
    </subcellularLocation>
</comment>
<dbReference type="AlphaFoldDB" id="A0A484KK84"/>
<protein>
    <submittedName>
        <fullName evidence="4">Uncharacterized protein</fullName>
    </submittedName>
</protein>
<evidence type="ECO:0000256" key="3">
    <source>
        <dbReference type="SAM" id="Phobius"/>
    </source>
</evidence>
<reference evidence="4" key="1">
    <citation type="submission" date="2018-04" db="EMBL/GenBank/DDBJ databases">
        <authorList>
            <person name="Vogel A."/>
        </authorList>
    </citation>
    <scope>NUCLEOTIDE SEQUENCE [LARGE SCALE GENOMIC DNA]</scope>
</reference>
<keyword evidence="3" id="KW-1133">Transmembrane helix</keyword>